<evidence type="ECO:0000313" key="3">
    <source>
        <dbReference type="EMBL" id="QDU40329.1"/>
    </source>
</evidence>
<feature type="signal peptide" evidence="1">
    <location>
        <begin position="1"/>
        <end position="23"/>
    </location>
</feature>
<dbReference type="Pfam" id="PF07589">
    <property type="entry name" value="PEP-CTERM"/>
    <property type="match status" value="1"/>
</dbReference>
<evidence type="ECO:0000259" key="2">
    <source>
        <dbReference type="Pfam" id="PF07589"/>
    </source>
</evidence>
<evidence type="ECO:0000256" key="1">
    <source>
        <dbReference type="SAM" id="SignalP"/>
    </source>
</evidence>
<dbReference type="AlphaFoldDB" id="A0A517ZCZ2"/>
<dbReference type="EMBL" id="CP036275">
    <property type="protein sequence ID" value="QDU40329.1"/>
    <property type="molecule type" value="Genomic_DNA"/>
</dbReference>
<reference evidence="3 4" key="1">
    <citation type="submission" date="2019-02" db="EMBL/GenBank/DDBJ databases">
        <title>Deep-cultivation of Planctomycetes and their phenomic and genomic characterization uncovers novel biology.</title>
        <authorList>
            <person name="Wiegand S."/>
            <person name="Jogler M."/>
            <person name="Boedeker C."/>
            <person name="Pinto D."/>
            <person name="Vollmers J."/>
            <person name="Rivas-Marin E."/>
            <person name="Kohn T."/>
            <person name="Peeters S.H."/>
            <person name="Heuer A."/>
            <person name="Rast P."/>
            <person name="Oberbeckmann S."/>
            <person name="Bunk B."/>
            <person name="Jeske O."/>
            <person name="Meyerdierks A."/>
            <person name="Storesund J.E."/>
            <person name="Kallscheuer N."/>
            <person name="Luecker S."/>
            <person name="Lage O.M."/>
            <person name="Pohl T."/>
            <person name="Merkel B.J."/>
            <person name="Hornburger P."/>
            <person name="Mueller R.-W."/>
            <person name="Bruemmer F."/>
            <person name="Labrenz M."/>
            <person name="Spormann A.M."/>
            <person name="Op den Camp H."/>
            <person name="Overmann J."/>
            <person name="Amann R."/>
            <person name="Jetten M.S.M."/>
            <person name="Mascher T."/>
            <person name="Medema M.H."/>
            <person name="Devos D.P."/>
            <person name="Kaster A.-K."/>
            <person name="Ovreas L."/>
            <person name="Rohde M."/>
            <person name="Galperin M.Y."/>
            <person name="Jogler C."/>
        </authorList>
    </citation>
    <scope>NUCLEOTIDE SEQUENCE [LARGE SCALE GENOMIC DNA]</scope>
    <source>
        <strain evidence="3 4">Mal4</strain>
    </source>
</reference>
<dbReference type="Proteomes" id="UP000320496">
    <property type="component" value="Chromosome"/>
</dbReference>
<keyword evidence="4" id="KW-1185">Reference proteome</keyword>
<accession>A0A517ZCZ2</accession>
<proteinExistence type="predicted"/>
<keyword evidence="1" id="KW-0732">Signal</keyword>
<evidence type="ECO:0000313" key="4">
    <source>
        <dbReference type="Proteomes" id="UP000320496"/>
    </source>
</evidence>
<gene>
    <name evidence="3" type="ORF">Mal4_46850</name>
</gene>
<dbReference type="KEGG" id="mri:Mal4_46850"/>
<feature type="domain" description="Ice-binding protein C-terminal" evidence="2">
    <location>
        <begin position="186"/>
        <end position="211"/>
    </location>
</feature>
<protein>
    <submittedName>
        <fullName evidence="3">PEP-CTERM motif protein</fullName>
    </submittedName>
</protein>
<name>A0A517ZCZ2_9PLAN</name>
<organism evidence="3 4">
    <name type="scientific">Maioricimonas rarisocia</name>
    <dbReference type="NCBI Taxonomy" id="2528026"/>
    <lineage>
        <taxon>Bacteria</taxon>
        <taxon>Pseudomonadati</taxon>
        <taxon>Planctomycetota</taxon>
        <taxon>Planctomycetia</taxon>
        <taxon>Planctomycetales</taxon>
        <taxon>Planctomycetaceae</taxon>
        <taxon>Maioricimonas</taxon>
    </lineage>
</organism>
<dbReference type="InterPro" id="IPR013424">
    <property type="entry name" value="Ice-binding_C"/>
</dbReference>
<sequence length="221" mass="23399" precursor="true">MRATLSAVTYVAAMLAMGGQVSAGIITDPSWFDQPHDVLIDFESQSLGLATDQLASQGVSFANYAFGNSSLSEFAAVGGGNVNLDSFSFGLTNTGTTIYFEEEVTAFGFHILMEDWHNLNIQLFNRGGFLKGATLGSTTGGIVYLGYSDPLQSFDEIRIDIEGPSAAANPPHVIDNLSFRPAHVATVPEPSSLALFGIGAGATGLVSIRRRSREKREGASV</sequence>
<dbReference type="OrthoDB" id="273333at2"/>
<feature type="chain" id="PRO_5021739280" evidence="1">
    <location>
        <begin position="24"/>
        <end position="221"/>
    </location>
</feature>
<dbReference type="RefSeq" id="WP_145371563.1">
    <property type="nucleotide sequence ID" value="NZ_CP036275.1"/>
</dbReference>
<dbReference type="NCBIfam" id="TIGR02595">
    <property type="entry name" value="PEP_CTERM"/>
    <property type="match status" value="1"/>
</dbReference>